<dbReference type="Gene3D" id="1.10.30.40">
    <property type="entry name" value="Ethanolamine ammonia-lyase light chain (EutC), N-terminal domain"/>
    <property type="match status" value="1"/>
</dbReference>
<keyword evidence="1 8" id="KW-0846">Cobalamin</keyword>
<dbReference type="EMBL" id="VULR01000022">
    <property type="protein sequence ID" value="MSS44330.1"/>
    <property type="molecule type" value="Genomic_DNA"/>
</dbReference>
<dbReference type="GO" id="GO:0009350">
    <property type="term" value="C:ethanolamine ammonia-lyase complex"/>
    <property type="evidence" value="ECO:0007669"/>
    <property type="project" value="UniProtKB-UniRule"/>
</dbReference>
<dbReference type="OrthoDB" id="114248at2"/>
<dbReference type="InterPro" id="IPR009246">
    <property type="entry name" value="EutC"/>
</dbReference>
<evidence type="ECO:0000256" key="8">
    <source>
        <dbReference type="HAMAP-Rule" id="MF_00601"/>
    </source>
</evidence>
<comment type="subcellular location">
    <subcellularLocation>
        <location evidence="8">Bacterial microcompartment</location>
    </subcellularLocation>
</comment>
<dbReference type="PANTHER" id="PTHR39330">
    <property type="entry name" value="ETHANOLAMINE AMMONIA-LYASE LIGHT CHAIN"/>
    <property type="match status" value="1"/>
</dbReference>
<organism evidence="9 10">
    <name type="scientific">Anaerosalibacter bizertensis</name>
    <dbReference type="NCBI Taxonomy" id="932217"/>
    <lineage>
        <taxon>Bacteria</taxon>
        <taxon>Bacillati</taxon>
        <taxon>Bacillota</taxon>
        <taxon>Tissierellia</taxon>
        <taxon>Tissierellales</taxon>
        <taxon>Sporanaerobacteraceae</taxon>
        <taxon>Anaerosalibacter</taxon>
    </lineage>
</organism>
<dbReference type="GO" id="GO:0006520">
    <property type="term" value="P:amino acid metabolic process"/>
    <property type="evidence" value="ECO:0007669"/>
    <property type="project" value="InterPro"/>
</dbReference>
<dbReference type="HAMAP" id="MF_00601">
    <property type="entry name" value="EutC"/>
    <property type="match status" value="1"/>
</dbReference>
<dbReference type="UniPathway" id="UPA00560"/>
<feature type="binding site" evidence="8">
    <location>
        <position position="209"/>
    </location>
    <ligand>
        <name>adenosylcob(III)alamin</name>
        <dbReference type="ChEBI" id="CHEBI:18408"/>
    </ligand>
</feature>
<comment type="caution">
    <text evidence="9">The sequence shown here is derived from an EMBL/GenBank/DDBJ whole genome shotgun (WGS) entry which is preliminary data.</text>
</comment>
<gene>
    <name evidence="8" type="primary">eutC</name>
    <name evidence="9" type="ORF">FYJ27_11530</name>
</gene>
<comment type="function">
    <text evidence="8">Catalyzes the deamination of various vicinal amino-alcohols to oxo compounds. Allows this organism to utilize ethanolamine as the sole source of nitrogen and carbon in the presence of external vitamin B12.</text>
</comment>
<dbReference type="EC" id="4.3.1.7" evidence="6 8"/>
<evidence type="ECO:0000256" key="1">
    <source>
        <dbReference type="ARBA" id="ARBA00022628"/>
    </source>
</evidence>
<protein>
    <recommendedName>
        <fullName evidence="7 8">Ethanolamine ammonia-lyase small subunit</fullName>
        <shortName evidence="8">EAL small subunit</shortName>
        <ecNumber evidence="6 8">4.3.1.7</ecNumber>
    </recommendedName>
</protein>
<dbReference type="Pfam" id="PF05985">
    <property type="entry name" value="EutC"/>
    <property type="match status" value="1"/>
</dbReference>
<dbReference type="GO" id="GO:0046336">
    <property type="term" value="P:ethanolamine catabolic process"/>
    <property type="evidence" value="ECO:0007669"/>
    <property type="project" value="UniProtKB-UniRule"/>
</dbReference>
<dbReference type="GO" id="GO:0031471">
    <property type="term" value="C:ethanolamine degradation polyhedral organelle"/>
    <property type="evidence" value="ECO:0007669"/>
    <property type="project" value="UniProtKB-UniRule"/>
</dbReference>
<reference evidence="9 10" key="1">
    <citation type="submission" date="2019-08" db="EMBL/GenBank/DDBJ databases">
        <title>In-depth cultivation of the pig gut microbiome towards novel bacterial diversity and tailored functional studies.</title>
        <authorList>
            <person name="Wylensek D."/>
            <person name="Hitch T.C.A."/>
            <person name="Clavel T."/>
        </authorList>
    </citation>
    <scope>NUCLEOTIDE SEQUENCE [LARGE SCALE GENOMIC DNA]</scope>
    <source>
        <strain evidence="9 10">Med78-601-WT-4W-RMD-3</strain>
    </source>
</reference>
<feature type="binding site" evidence="8">
    <location>
        <position position="230"/>
    </location>
    <ligand>
        <name>adenosylcob(III)alamin</name>
        <dbReference type="ChEBI" id="CHEBI:18408"/>
    </ligand>
</feature>
<evidence type="ECO:0000256" key="5">
    <source>
        <dbReference type="ARBA" id="ARBA00052081"/>
    </source>
</evidence>
<comment type="pathway">
    <text evidence="8">Amine and polyamine degradation; ethanolamine degradation.</text>
</comment>
<comment type="subunit">
    <text evidence="8">The basic unit is a heterodimer which dimerizes to form tetramers. The heterotetramers trimerize; 6 large subunits form a core ring with 6 small subunits projecting outwards.</text>
</comment>
<sequence>MVTERELKDLIEQVMSEMGVNEKDNEKQEEVLKAVLDKSSIDDEDILDITTIDLKKQLLVEGSENRDAYLKLKEYTPARVGISKAGARCKTQTLLRFRADHGVAMDAVFTYVSDDFLKDWNLLSVSTMCKDKDEYLTRPDLGRKFDDETIKLLKEECDMNAQVQIYISDGLSSTAIETNAKDTYDAIVQGLNSHGIKVGKPFFVKHGRVPAMDAIGEALNPEVVVVLIGERPGLATGESMSCYMAYKPTVGMPESNRTVVSNIHSGGTPAVEAGAHIADVIKTMLEQKASGLNLKL</sequence>
<keyword evidence="4 8" id="KW-1283">Bacterial microcompartment</keyword>
<dbReference type="InterPro" id="IPR042251">
    <property type="entry name" value="EutC_C"/>
</dbReference>
<accession>A0A844FK54</accession>
<evidence type="ECO:0000313" key="9">
    <source>
        <dbReference type="EMBL" id="MSS44330.1"/>
    </source>
</evidence>
<dbReference type="Gene3D" id="3.40.50.11240">
    <property type="entry name" value="Ethanolamine ammonia-lyase light chain (EutC)"/>
    <property type="match status" value="1"/>
</dbReference>
<keyword evidence="2 8" id="KW-0456">Lyase</keyword>
<keyword evidence="3 8" id="KW-0170">Cobalt</keyword>
<name>A0A844FK54_9FIRM</name>
<comment type="similarity">
    <text evidence="8">Belongs to the EutC family.</text>
</comment>
<dbReference type="InterPro" id="IPR042255">
    <property type="entry name" value="EutC_N"/>
</dbReference>
<proteinExistence type="inferred from homology"/>
<dbReference type="FunFam" id="3.40.50.11240:FF:000001">
    <property type="entry name" value="Ethanolamine ammonia-lyase light chain"/>
    <property type="match status" value="1"/>
</dbReference>
<comment type="catalytic activity">
    <reaction evidence="5 8">
        <text>ethanolamine = acetaldehyde + NH4(+)</text>
        <dbReference type="Rhea" id="RHEA:15313"/>
        <dbReference type="ChEBI" id="CHEBI:15343"/>
        <dbReference type="ChEBI" id="CHEBI:28938"/>
        <dbReference type="ChEBI" id="CHEBI:57603"/>
        <dbReference type="EC" id="4.3.1.7"/>
    </reaction>
</comment>
<dbReference type="AlphaFoldDB" id="A0A844FK54"/>
<dbReference type="PIRSF" id="PIRSF018982">
    <property type="entry name" value="EutC"/>
    <property type="match status" value="1"/>
</dbReference>
<dbReference type="RefSeq" id="WP_154485001.1">
    <property type="nucleotide sequence ID" value="NZ_VULR01000022.1"/>
</dbReference>
<dbReference type="GO" id="GO:0008851">
    <property type="term" value="F:ethanolamine ammonia-lyase activity"/>
    <property type="evidence" value="ECO:0007669"/>
    <property type="project" value="UniProtKB-UniRule"/>
</dbReference>
<evidence type="ECO:0000256" key="7">
    <source>
        <dbReference type="ARBA" id="ARBA00069181"/>
    </source>
</evidence>
<evidence type="ECO:0000313" key="10">
    <source>
        <dbReference type="Proteomes" id="UP000462760"/>
    </source>
</evidence>
<dbReference type="GO" id="GO:0031419">
    <property type="term" value="F:cobalamin binding"/>
    <property type="evidence" value="ECO:0007669"/>
    <property type="project" value="UniProtKB-UniRule"/>
</dbReference>
<dbReference type="PANTHER" id="PTHR39330:SF1">
    <property type="entry name" value="ETHANOLAMINE AMMONIA-LYASE SMALL SUBUNIT"/>
    <property type="match status" value="1"/>
</dbReference>
<comment type="cofactor">
    <cofactor evidence="8">
        <name>adenosylcob(III)alamin</name>
        <dbReference type="ChEBI" id="CHEBI:18408"/>
    </cofactor>
    <text evidence="8">Binds between the large and small subunits.</text>
</comment>
<dbReference type="NCBIfam" id="NF003971">
    <property type="entry name" value="PRK05465.1"/>
    <property type="match status" value="1"/>
</dbReference>
<evidence type="ECO:0000256" key="2">
    <source>
        <dbReference type="ARBA" id="ARBA00023239"/>
    </source>
</evidence>
<evidence type="ECO:0000256" key="6">
    <source>
        <dbReference type="ARBA" id="ARBA00067005"/>
    </source>
</evidence>
<evidence type="ECO:0000256" key="3">
    <source>
        <dbReference type="ARBA" id="ARBA00023285"/>
    </source>
</evidence>
<evidence type="ECO:0000256" key="4">
    <source>
        <dbReference type="ARBA" id="ARBA00024446"/>
    </source>
</evidence>
<dbReference type="Proteomes" id="UP000462760">
    <property type="component" value="Unassembled WGS sequence"/>
</dbReference>